<organism evidence="12 13">
    <name type="scientific">Helicovermis profundi</name>
    <dbReference type="NCBI Taxonomy" id="3065157"/>
    <lineage>
        <taxon>Bacteria</taxon>
        <taxon>Bacillati</taxon>
        <taxon>Bacillota</taxon>
        <taxon>Clostridia</taxon>
        <taxon>Helicovermis</taxon>
    </lineage>
</organism>
<evidence type="ECO:0000256" key="7">
    <source>
        <dbReference type="ARBA" id="ARBA00023014"/>
    </source>
</evidence>
<dbReference type="InterPro" id="IPR002792">
    <property type="entry name" value="TRAM_dom"/>
</dbReference>
<dbReference type="PROSITE" id="PS51449">
    <property type="entry name" value="MTTASE_N"/>
    <property type="match status" value="1"/>
</dbReference>
<dbReference type="NCBIfam" id="TIGR01125">
    <property type="entry name" value="30S ribosomal protein S12 methylthiotransferase RimO"/>
    <property type="match status" value="1"/>
</dbReference>
<evidence type="ECO:0000256" key="8">
    <source>
        <dbReference type="HAMAP-Rule" id="MF_01865"/>
    </source>
</evidence>
<reference evidence="12 13" key="1">
    <citation type="submission" date="2023-08" db="EMBL/GenBank/DDBJ databases">
        <title>Helicovermis profunda gen. nov., sp. nov., a novel mesophilic, fermentative bacterium within the Bacillota from a deep-sea hydrothermal vent chimney.</title>
        <authorList>
            <person name="Miyazaki U."/>
            <person name="Mizutani D."/>
            <person name="Hashimoto Y."/>
            <person name="Tame A."/>
            <person name="Sawayama S."/>
            <person name="Miyazaki J."/>
            <person name="Takai K."/>
            <person name="Nakagawa S."/>
        </authorList>
    </citation>
    <scope>NUCLEOTIDE SEQUENCE [LARGE SCALE GENOMIC DNA]</scope>
    <source>
        <strain evidence="12 13">S502</strain>
    </source>
</reference>
<comment type="similarity">
    <text evidence="8">Belongs to the methylthiotransferase family. RimO subfamily.</text>
</comment>
<evidence type="ECO:0000259" key="9">
    <source>
        <dbReference type="PROSITE" id="PS50926"/>
    </source>
</evidence>
<keyword evidence="6 8" id="KW-0408">Iron</keyword>
<dbReference type="EMBL" id="AP028654">
    <property type="protein sequence ID" value="BEP29298.1"/>
    <property type="molecule type" value="Genomic_DNA"/>
</dbReference>
<feature type="binding site" evidence="8">
    <location>
        <position position="165"/>
    </location>
    <ligand>
        <name>[4Fe-4S] cluster</name>
        <dbReference type="ChEBI" id="CHEBI:49883"/>
        <label>2</label>
        <note>4Fe-4S-S-AdoMet</note>
    </ligand>
</feature>
<evidence type="ECO:0000256" key="5">
    <source>
        <dbReference type="ARBA" id="ARBA00022723"/>
    </source>
</evidence>
<evidence type="ECO:0000256" key="6">
    <source>
        <dbReference type="ARBA" id="ARBA00023004"/>
    </source>
</evidence>
<dbReference type="SFLD" id="SFLDG01082">
    <property type="entry name" value="B12-binding_domain_containing"/>
    <property type="match status" value="1"/>
</dbReference>
<feature type="binding site" evidence="8">
    <location>
        <position position="48"/>
    </location>
    <ligand>
        <name>[4Fe-4S] cluster</name>
        <dbReference type="ChEBI" id="CHEBI:49883"/>
        <label>1</label>
    </ligand>
</feature>
<dbReference type="PROSITE" id="PS50926">
    <property type="entry name" value="TRAM"/>
    <property type="match status" value="1"/>
</dbReference>
<dbReference type="InterPro" id="IPR012340">
    <property type="entry name" value="NA-bd_OB-fold"/>
</dbReference>
<keyword evidence="1 8" id="KW-0004">4Fe-4S</keyword>
<dbReference type="AlphaFoldDB" id="A0AAU9EIB4"/>
<dbReference type="GO" id="GO:0005829">
    <property type="term" value="C:cytosol"/>
    <property type="evidence" value="ECO:0007669"/>
    <property type="project" value="TreeGrafter"/>
</dbReference>
<keyword evidence="7 8" id="KW-0411">Iron-sulfur</keyword>
<dbReference type="Proteomes" id="UP001321786">
    <property type="component" value="Chromosome"/>
</dbReference>
<dbReference type="Gene3D" id="3.40.50.12160">
    <property type="entry name" value="Methylthiotransferase, N-terminal domain"/>
    <property type="match status" value="1"/>
</dbReference>
<keyword evidence="12" id="KW-0689">Ribosomal protein</keyword>
<feature type="domain" description="MTTase N-terminal" evidence="10">
    <location>
        <begin position="3"/>
        <end position="119"/>
    </location>
</feature>
<evidence type="ECO:0000259" key="11">
    <source>
        <dbReference type="PROSITE" id="PS51918"/>
    </source>
</evidence>
<dbReference type="GO" id="GO:0035600">
    <property type="term" value="P:tRNA methylthiolation"/>
    <property type="evidence" value="ECO:0007669"/>
    <property type="project" value="UniProtKB-ARBA"/>
</dbReference>
<proteinExistence type="inferred from homology"/>
<feature type="domain" description="Radical SAM core" evidence="11">
    <location>
        <begin position="147"/>
        <end position="377"/>
    </location>
</feature>
<dbReference type="Pfam" id="PF00919">
    <property type="entry name" value="UPF0004"/>
    <property type="match status" value="1"/>
</dbReference>
<dbReference type="SMART" id="SM00729">
    <property type="entry name" value="Elp3"/>
    <property type="match status" value="1"/>
</dbReference>
<name>A0AAU9EIB4_9FIRM</name>
<evidence type="ECO:0000313" key="13">
    <source>
        <dbReference type="Proteomes" id="UP001321786"/>
    </source>
</evidence>
<dbReference type="InterPro" id="IPR005839">
    <property type="entry name" value="Methylthiotransferase"/>
</dbReference>
<comment type="function">
    <text evidence="8">Catalyzes the methylthiolation of an aspartic acid residue of ribosomal protein uS12.</text>
</comment>
<dbReference type="PROSITE" id="PS51918">
    <property type="entry name" value="RADICAL_SAM"/>
    <property type="match status" value="1"/>
</dbReference>
<feature type="binding site" evidence="8">
    <location>
        <position position="82"/>
    </location>
    <ligand>
        <name>[4Fe-4S] cluster</name>
        <dbReference type="ChEBI" id="CHEBI:49883"/>
        <label>1</label>
    </ligand>
</feature>
<dbReference type="Pfam" id="PF04055">
    <property type="entry name" value="Radical_SAM"/>
    <property type="match status" value="1"/>
</dbReference>
<keyword evidence="12" id="KW-0687">Ribonucleoprotein</keyword>
<feature type="binding site" evidence="8">
    <location>
        <position position="12"/>
    </location>
    <ligand>
        <name>[4Fe-4S] cluster</name>
        <dbReference type="ChEBI" id="CHEBI:49883"/>
        <label>1</label>
    </ligand>
</feature>
<comment type="cofactor">
    <cofactor evidence="8">
        <name>[4Fe-4S] cluster</name>
        <dbReference type="ChEBI" id="CHEBI:49883"/>
    </cofactor>
    <text evidence="8">Binds 2 [4Fe-4S] clusters. One cluster is coordinated with 3 cysteines and an exchangeable S-adenosyl-L-methionine.</text>
</comment>
<dbReference type="SFLD" id="SFLDS00029">
    <property type="entry name" value="Radical_SAM"/>
    <property type="match status" value="1"/>
</dbReference>
<evidence type="ECO:0000256" key="2">
    <source>
        <dbReference type="ARBA" id="ARBA00022490"/>
    </source>
</evidence>
<dbReference type="PANTHER" id="PTHR43837:SF1">
    <property type="entry name" value="RIBOSOMAL PROTEIN US12 METHYLTHIOTRANSFERASE RIMO"/>
    <property type="match status" value="1"/>
</dbReference>
<keyword evidence="4 8" id="KW-0949">S-adenosyl-L-methionine</keyword>
<dbReference type="InterPro" id="IPR038135">
    <property type="entry name" value="Methylthiotransferase_N_sf"/>
</dbReference>
<evidence type="ECO:0000256" key="4">
    <source>
        <dbReference type="ARBA" id="ARBA00022691"/>
    </source>
</evidence>
<dbReference type="InterPro" id="IPR005840">
    <property type="entry name" value="Ribosomal_uS12_MeSTrfase_RimO"/>
</dbReference>
<dbReference type="PROSITE" id="PS01278">
    <property type="entry name" value="MTTASE_RADICAL"/>
    <property type="match status" value="1"/>
</dbReference>
<evidence type="ECO:0000313" key="12">
    <source>
        <dbReference type="EMBL" id="BEP29298.1"/>
    </source>
</evidence>
<sequence length="446" mass="50854">MNLKIYFETLGCAKNQVDSEMMIGIMSKNNYNIELDPSKADIIVVNTCGFIGDAKEESINTIIELLEHKKNGICKVFVAAGCLVERYADELEKELPEVDAFIGTTKFVNIYYIIDEILSNKEINSKRITATGDIDDDIDENIPRILLSPNYYAFLKVSEGCDNLCTYCIIPKLRGKYRSRKMEDIVLEAKDLVSGGVKELIIIAQDTTRYGIDLYGKYKLSALLKELNKIEGLKWIRLQYCYPDVIDDELIDAIATLDKVVKYIDIPIQHASNSVLKRMNRNTSKEQLYSVINKLREKVSDIVIRTTLLVGFPGETDEEFNELKEFISDVKLDKVGVFAYSLEEDTAAAKMKNQVDEEIRENRKNELLAIQVQISSDNLNKFFGREIEVIVEEKVPKENVYLCRSSYDAPEVDGIVYVNTEKELETGEFISVKIIDSMEYDLIGEF</sequence>
<dbReference type="GO" id="GO:0051539">
    <property type="term" value="F:4 iron, 4 sulfur cluster binding"/>
    <property type="evidence" value="ECO:0007669"/>
    <property type="project" value="UniProtKB-UniRule"/>
</dbReference>
<dbReference type="InterPro" id="IPR013848">
    <property type="entry name" value="Methylthiotransferase_N"/>
</dbReference>
<gene>
    <name evidence="8 12" type="primary">rimO</name>
    <name evidence="12" type="ORF">HLPR_16290</name>
</gene>
<dbReference type="Gene3D" id="3.80.30.20">
    <property type="entry name" value="tm_1862 like domain"/>
    <property type="match status" value="1"/>
</dbReference>
<comment type="catalytic activity">
    <reaction evidence="8">
        <text>L-aspartate(89)-[ribosomal protein uS12]-hydrogen + (sulfur carrier)-SH + AH2 + 2 S-adenosyl-L-methionine = 3-methylsulfanyl-L-aspartate(89)-[ribosomal protein uS12]-hydrogen + (sulfur carrier)-H + 5'-deoxyadenosine + L-methionine + A + S-adenosyl-L-homocysteine + 2 H(+)</text>
        <dbReference type="Rhea" id="RHEA:37087"/>
        <dbReference type="Rhea" id="RHEA-COMP:10460"/>
        <dbReference type="Rhea" id="RHEA-COMP:10461"/>
        <dbReference type="Rhea" id="RHEA-COMP:14737"/>
        <dbReference type="Rhea" id="RHEA-COMP:14739"/>
        <dbReference type="ChEBI" id="CHEBI:13193"/>
        <dbReference type="ChEBI" id="CHEBI:15378"/>
        <dbReference type="ChEBI" id="CHEBI:17319"/>
        <dbReference type="ChEBI" id="CHEBI:17499"/>
        <dbReference type="ChEBI" id="CHEBI:29917"/>
        <dbReference type="ChEBI" id="CHEBI:29961"/>
        <dbReference type="ChEBI" id="CHEBI:57844"/>
        <dbReference type="ChEBI" id="CHEBI:57856"/>
        <dbReference type="ChEBI" id="CHEBI:59789"/>
        <dbReference type="ChEBI" id="CHEBI:64428"/>
        <dbReference type="ChEBI" id="CHEBI:73599"/>
        <dbReference type="EC" id="2.8.4.4"/>
    </reaction>
</comment>
<keyword evidence="2 8" id="KW-0963">Cytoplasm</keyword>
<dbReference type="SUPFAM" id="SSF102114">
    <property type="entry name" value="Radical SAM enzymes"/>
    <property type="match status" value="1"/>
</dbReference>
<dbReference type="GO" id="GO:0103039">
    <property type="term" value="F:protein methylthiotransferase activity"/>
    <property type="evidence" value="ECO:0007669"/>
    <property type="project" value="UniProtKB-EC"/>
</dbReference>
<feature type="binding site" evidence="8">
    <location>
        <position position="161"/>
    </location>
    <ligand>
        <name>[4Fe-4S] cluster</name>
        <dbReference type="ChEBI" id="CHEBI:49883"/>
        <label>2</label>
        <note>4Fe-4S-S-AdoMet</note>
    </ligand>
</feature>
<dbReference type="EC" id="2.8.4.4" evidence="8"/>
<dbReference type="SFLD" id="SFLDF00274">
    <property type="entry name" value="ribosomal_protein_S12_methylth"/>
    <property type="match status" value="1"/>
</dbReference>
<keyword evidence="5 8" id="KW-0479">Metal-binding</keyword>
<feature type="binding site" evidence="8">
    <location>
        <position position="168"/>
    </location>
    <ligand>
        <name>[4Fe-4S] cluster</name>
        <dbReference type="ChEBI" id="CHEBI:49883"/>
        <label>2</label>
        <note>4Fe-4S-S-AdoMet</note>
    </ligand>
</feature>
<dbReference type="InterPro" id="IPR006638">
    <property type="entry name" value="Elp3/MiaA/NifB-like_rSAM"/>
</dbReference>
<dbReference type="Gene3D" id="2.40.50.140">
    <property type="entry name" value="Nucleic acid-binding proteins"/>
    <property type="match status" value="1"/>
</dbReference>
<dbReference type="HAMAP" id="MF_01865">
    <property type="entry name" value="MTTase_RimO"/>
    <property type="match status" value="1"/>
</dbReference>
<dbReference type="InterPro" id="IPR007197">
    <property type="entry name" value="rSAM"/>
</dbReference>
<dbReference type="SFLD" id="SFLDG01061">
    <property type="entry name" value="methylthiotransferase"/>
    <property type="match status" value="1"/>
</dbReference>
<dbReference type="FunFam" id="3.80.30.20:FF:000001">
    <property type="entry name" value="tRNA-2-methylthio-N(6)-dimethylallyladenosine synthase 2"/>
    <property type="match status" value="1"/>
</dbReference>
<dbReference type="InterPro" id="IPR023404">
    <property type="entry name" value="rSAM_horseshoe"/>
</dbReference>
<evidence type="ECO:0000256" key="1">
    <source>
        <dbReference type="ARBA" id="ARBA00022485"/>
    </source>
</evidence>
<evidence type="ECO:0000256" key="3">
    <source>
        <dbReference type="ARBA" id="ARBA00022679"/>
    </source>
</evidence>
<feature type="domain" description="TRAM" evidence="9">
    <location>
        <begin position="380"/>
        <end position="446"/>
    </location>
</feature>
<dbReference type="GO" id="GO:0140101">
    <property type="term" value="F:catalytic activity, acting on a tRNA"/>
    <property type="evidence" value="ECO:0007669"/>
    <property type="project" value="UniProtKB-ARBA"/>
</dbReference>
<dbReference type="KEGG" id="hprf:HLPR_16290"/>
<dbReference type="NCBIfam" id="TIGR00089">
    <property type="entry name" value="MiaB/RimO family radical SAM methylthiotransferase"/>
    <property type="match status" value="1"/>
</dbReference>
<evidence type="ECO:0000259" key="10">
    <source>
        <dbReference type="PROSITE" id="PS51449"/>
    </source>
</evidence>
<protein>
    <recommendedName>
        <fullName evidence="8">Ribosomal protein uS12 methylthiotransferase RimO</fullName>
        <shortName evidence="8">uS12 MTTase</shortName>
        <shortName evidence="8">uS12 methylthiotransferase</shortName>
        <ecNumber evidence="8">2.8.4.4</ecNumber>
    </recommendedName>
    <alternativeName>
        <fullName evidence="8">Ribosomal protein uS12 (aspartate-C(3))-methylthiotransferase</fullName>
    </alternativeName>
    <alternativeName>
        <fullName evidence="8">Ribosome maturation factor RimO</fullName>
    </alternativeName>
</protein>
<dbReference type="GO" id="GO:0005840">
    <property type="term" value="C:ribosome"/>
    <property type="evidence" value="ECO:0007669"/>
    <property type="project" value="UniProtKB-KW"/>
</dbReference>
<dbReference type="GO" id="GO:0035599">
    <property type="term" value="F:aspartic acid methylthiotransferase activity"/>
    <property type="evidence" value="ECO:0007669"/>
    <property type="project" value="TreeGrafter"/>
</dbReference>
<dbReference type="InterPro" id="IPR020612">
    <property type="entry name" value="Methylthiotransferase_CS"/>
</dbReference>
<keyword evidence="3 8" id="KW-0808">Transferase</keyword>
<dbReference type="PANTHER" id="PTHR43837">
    <property type="entry name" value="RIBOSOMAL PROTEIN S12 METHYLTHIOTRANSFERASE RIMO"/>
    <property type="match status" value="1"/>
</dbReference>
<dbReference type="GO" id="GO:0046872">
    <property type="term" value="F:metal ion binding"/>
    <property type="evidence" value="ECO:0007669"/>
    <property type="project" value="UniProtKB-KW"/>
</dbReference>
<dbReference type="RefSeq" id="WP_338534943.1">
    <property type="nucleotide sequence ID" value="NZ_AP028654.1"/>
</dbReference>
<accession>A0AAU9EIB4</accession>
<dbReference type="Pfam" id="PF18693">
    <property type="entry name" value="TRAM_2"/>
    <property type="match status" value="1"/>
</dbReference>
<comment type="subcellular location">
    <subcellularLocation>
        <location evidence="8">Cytoplasm</location>
    </subcellularLocation>
</comment>
<keyword evidence="13" id="KW-1185">Reference proteome</keyword>
<dbReference type="CDD" id="cd01335">
    <property type="entry name" value="Radical_SAM"/>
    <property type="match status" value="1"/>
</dbReference>
<dbReference type="InterPro" id="IPR058240">
    <property type="entry name" value="rSAM_sf"/>
</dbReference>